<dbReference type="Pfam" id="PF25989">
    <property type="entry name" value="YknX_C"/>
    <property type="match status" value="1"/>
</dbReference>
<dbReference type="Pfam" id="PF25954">
    <property type="entry name" value="Beta-barrel_RND_2"/>
    <property type="match status" value="1"/>
</dbReference>
<evidence type="ECO:0000256" key="1">
    <source>
        <dbReference type="ARBA" id="ARBA00009477"/>
    </source>
</evidence>
<dbReference type="PROSITE" id="PS51257">
    <property type="entry name" value="PROKAR_LIPOPROTEIN"/>
    <property type="match status" value="1"/>
</dbReference>
<dbReference type="InterPro" id="IPR058637">
    <property type="entry name" value="YknX-like_C"/>
</dbReference>
<evidence type="ECO:0000259" key="2">
    <source>
        <dbReference type="Pfam" id="PF25876"/>
    </source>
</evidence>
<dbReference type="Pfam" id="PF25876">
    <property type="entry name" value="HH_MFP_RND"/>
    <property type="match status" value="1"/>
</dbReference>
<organism evidence="6 7">
    <name type="scientific">Ensifer oleiphilus</name>
    <dbReference type="NCBI Taxonomy" id="2742698"/>
    <lineage>
        <taxon>Bacteria</taxon>
        <taxon>Pseudomonadati</taxon>
        <taxon>Pseudomonadota</taxon>
        <taxon>Alphaproteobacteria</taxon>
        <taxon>Hyphomicrobiales</taxon>
        <taxon>Rhizobiaceae</taxon>
        <taxon>Sinorhizobium/Ensifer group</taxon>
        <taxon>Ensifer</taxon>
    </lineage>
</organism>
<dbReference type="InterPro" id="IPR058624">
    <property type="entry name" value="MdtA-like_HH"/>
</dbReference>
<dbReference type="PANTHER" id="PTHR30469">
    <property type="entry name" value="MULTIDRUG RESISTANCE PROTEIN MDTA"/>
    <property type="match status" value="1"/>
</dbReference>
<evidence type="ECO:0000259" key="5">
    <source>
        <dbReference type="Pfam" id="PF25989"/>
    </source>
</evidence>
<evidence type="ECO:0000259" key="3">
    <source>
        <dbReference type="Pfam" id="PF25917"/>
    </source>
</evidence>
<dbReference type="Proteomes" id="UP000520198">
    <property type="component" value="Unassembled WGS sequence"/>
</dbReference>
<dbReference type="Gene3D" id="2.40.30.170">
    <property type="match status" value="1"/>
</dbReference>
<dbReference type="AlphaFoldDB" id="A0A7Y6Q5W8"/>
<feature type="domain" description="CusB-like beta-barrel" evidence="4">
    <location>
        <begin position="217"/>
        <end position="278"/>
    </location>
</feature>
<gene>
    <name evidence="6" type="ORF">HT585_12425</name>
</gene>
<comment type="similarity">
    <text evidence="1">Belongs to the membrane fusion protein (MFP) (TC 8.A.1) family.</text>
</comment>
<dbReference type="Gene3D" id="1.10.287.470">
    <property type="entry name" value="Helix hairpin bin"/>
    <property type="match status" value="1"/>
</dbReference>
<feature type="domain" description="Multidrug resistance protein MdtA-like barrel-sandwich hybrid" evidence="3">
    <location>
        <begin position="62"/>
        <end position="195"/>
    </location>
</feature>
<dbReference type="NCBIfam" id="TIGR01730">
    <property type="entry name" value="RND_mfp"/>
    <property type="match status" value="1"/>
</dbReference>
<dbReference type="GO" id="GO:0015562">
    <property type="term" value="F:efflux transmembrane transporter activity"/>
    <property type="evidence" value="ECO:0007669"/>
    <property type="project" value="TreeGrafter"/>
</dbReference>
<dbReference type="InterPro" id="IPR006143">
    <property type="entry name" value="RND_pump_MFP"/>
</dbReference>
<dbReference type="Pfam" id="PF25917">
    <property type="entry name" value="BSH_RND"/>
    <property type="match status" value="1"/>
</dbReference>
<protein>
    <submittedName>
        <fullName evidence="6">Efflux RND transporter periplasmic adaptor subunit</fullName>
    </submittedName>
</protein>
<keyword evidence="7" id="KW-1185">Reference proteome</keyword>
<sequence>MSWSRFPHLVLPIAVLLLLAGCQKEEEQATEVVRPVLSMIVSERIDAAASFAGKVQPKVQTELGFRVIGRLVARDVTVGDAVVAGAELAALDPTAFELALRSAKADLASAEATLSNATAAEERLTALLKTDTESQATVDSAQQSREAAQASLIRATAGLAKSEEQLSYTKLKSNFDGIVTATGAEVGQVVSAGEMVVTVARPGERDAVVDVPDGIALFPIGTPFSVALQINPDLKVNGTVREIAPAADPVTRTRRVKIALDNPPVGFRLGTTITATRQGAEHELMLIPSTAVFEREGKRFVWIVNERGGDVTAREVEVGADVGGLRPVTAGLKPGERIATAGAHSLEEGQKVKISDGARS</sequence>
<accession>A0A7Y6Q5W8</accession>
<dbReference type="Gene3D" id="2.40.420.20">
    <property type="match status" value="1"/>
</dbReference>
<dbReference type="GO" id="GO:1990281">
    <property type="term" value="C:efflux pump complex"/>
    <property type="evidence" value="ECO:0007669"/>
    <property type="project" value="TreeGrafter"/>
</dbReference>
<name>A0A7Y6Q5W8_9HYPH</name>
<feature type="domain" description="Multidrug resistance protein MdtA-like alpha-helical hairpin" evidence="2">
    <location>
        <begin position="100"/>
        <end position="169"/>
    </location>
</feature>
<dbReference type="PANTHER" id="PTHR30469:SF15">
    <property type="entry name" value="HLYD FAMILY OF SECRETION PROTEINS"/>
    <property type="match status" value="1"/>
</dbReference>
<feature type="domain" description="YknX-like C-terminal permuted SH3-like" evidence="5">
    <location>
        <begin position="287"/>
        <end position="354"/>
    </location>
</feature>
<comment type="caution">
    <text evidence="6">The sequence shown here is derived from an EMBL/GenBank/DDBJ whole genome shotgun (WGS) entry which is preliminary data.</text>
</comment>
<dbReference type="EMBL" id="JABWDU010000002">
    <property type="protein sequence ID" value="NVD39668.1"/>
    <property type="molecule type" value="Genomic_DNA"/>
</dbReference>
<evidence type="ECO:0000313" key="7">
    <source>
        <dbReference type="Proteomes" id="UP000520198"/>
    </source>
</evidence>
<dbReference type="Gene3D" id="2.40.50.100">
    <property type="match status" value="1"/>
</dbReference>
<reference evidence="6 7" key="1">
    <citation type="submission" date="2020-06" db="EMBL/GenBank/DDBJ databases">
        <authorList>
            <person name="Grouzdev D.S."/>
        </authorList>
    </citation>
    <scope>NUCLEOTIDE SEQUENCE [LARGE SCALE GENOMIC DNA]</scope>
    <source>
        <strain evidence="6 7">HO-A22</strain>
    </source>
</reference>
<dbReference type="InterPro" id="IPR058625">
    <property type="entry name" value="MdtA-like_BSH"/>
</dbReference>
<evidence type="ECO:0000259" key="4">
    <source>
        <dbReference type="Pfam" id="PF25954"/>
    </source>
</evidence>
<evidence type="ECO:0000313" key="6">
    <source>
        <dbReference type="EMBL" id="NVD39668.1"/>
    </source>
</evidence>
<dbReference type="SUPFAM" id="SSF111369">
    <property type="entry name" value="HlyD-like secretion proteins"/>
    <property type="match status" value="1"/>
</dbReference>
<dbReference type="InterPro" id="IPR058792">
    <property type="entry name" value="Beta-barrel_RND_2"/>
</dbReference>
<dbReference type="RefSeq" id="WP_176353164.1">
    <property type="nucleotide sequence ID" value="NZ_JABWDU010000002.1"/>
</dbReference>
<proteinExistence type="inferred from homology"/>